<organism evidence="1 2">
    <name type="scientific">candidate division TA06 bacterium 34_109</name>
    <dbReference type="NCBI Taxonomy" id="1635277"/>
    <lineage>
        <taxon>Bacteria</taxon>
        <taxon>Bacteria division TA06</taxon>
    </lineage>
</organism>
<comment type="caution">
    <text evidence="1">The sequence shown here is derived from an EMBL/GenBank/DDBJ whole genome shotgun (WGS) entry which is preliminary data.</text>
</comment>
<gene>
    <name evidence="1" type="ORF">XE03_0721</name>
</gene>
<proteinExistence type="predicted"/>
<sequence length="115" mass="13637">MKLYRRETVLNSPFFLKEVNQLFEFRIQSILTDNGLKFTNIRGASNSHIIKVERFHRTVGEEFYNRDFYQTLEKLKELQGGKISKEFKVLNVYPIDKIFNFGLIKNNGEFCSHPI</sequence>
<dbReference type="EMBL" id="LGGX01000004">
    <property type="protein sequence ID" value="KUK87554.1"/>
    <property type="molecule type" value="Genomic_DNA"/>
</dbReference>
<reference evidence="2" key="1">
    <citation type="journal article" date="2015" name="MBio">
        <title>Genome-Resolved Metagenomic Analysis Reveals Roles for Candidate Phyla and Other Microbial Community Members in Biogeochemical Transformations in Oil Reservoirs.</title>
        <authorList>
            <person name="Hu P."/>
            <person name="Tom L."/>
            <person name="Singh A."/>
            <person name="Thomas B.C."/>
            <person name="Baker B.J."/>
            <person name="Piceno Y.M."/>
            <person name="Andersen G.L."/>
            <person name="Banfield J.F."/>
        </authorList>
    </citation>
    <scope>NUCLEOTIDE SEQUENCE [LARGE SCALE GENOMIC DNA]</scope>
</reference>
<evidence type="ECO:0000313" key="2">
    <source>
        <dbReference type="Proteomes" id="UP000053467"/>
    </source>
</evidence>
<evidence type="ECO:0000313" key="1">
    <source>
        <dbReference type="EMBL" id="KUK87554.1"/>
    </source>
</evidence>
<name>A0A101I386_UNCT6</name>
<dbReference type="Proteomes" id="UP000053467">
    <property type="component" value="Unassembled WGS sequence"/>
</dbReference>
<protein>
    <submittedName>
        <fullName evidence="1">Uncharacterized protein</fullName>
    </submittedName>
</protein>
<accession>A0A101I386</accession>
<feature type="non-terminal residue" evidence="1">
    <location>
        <position position="115"/>
    </location>
</feature>
<dbReference type="AlphaFoldDB" id="A0A101I386"/>